<dbReference type="Gene3D" id="1.25.40.10">
    <property type="entry name" value="Tetratricopeptide repeat domain"/>
    <property type="match status" value="1"/>
</dbReference>
<feature type="signal peptide" evidence="3">
    <location>
        <begin position="1"/>
        <end position="20"/>
    </location>
</feature>
<dbReference type="SUPFAM" id="SSF48452">
    <property type="entry name" value="TPR-like"/>
    <property type="match status" value="1"/>
</dbReference>
<evidence type="ECO:0000313" key="5">
    <source>
        <dbReference type="Proteomes" id="UP000593915"/>
    </source>
</evidence>
<dbReference type="AlphaFoldDB" id="A0A7S6WNW6"/>
<keyword evidence="1" id="KW-0677">Repeat</keyword>
<dbReference type="Proteomes" id="UP000593915">
    <property type="component" value="Chromosome"/>
</dbReference>
<proteinExistence type="predicted"/>
<reference evidence="4 5" key="1">
    <citation type="submission" date="2020-09" db="EMBL/GenBank/DDBJ databases">
        <title>Characterization of Treponema spp. from bovine digital dermatitis in Korea.</title>
        <authorList>
            <person name="Espiritu H.M."/>
            <person name="Cho Y.I."/>
            <person name="Mamuad L."/>
        </authorList>
    </citation>
    <scope>NUCLEOTIDE SEQUENCE [LARGE SCALE GENOMIC DNA]</scope>
    <source>
        <strain evidence="4 5">KS1</strain>
    </source>
</reference>
<name>A0A7S6WNW6_9SPIR</name>
<feature type="chain" id="PRO_5035257206" evidence="3">
    <location>
        <begin position="21"/>
        <end position="462"/>
    </location>
</feature>
<dbReference type="Pfam" id="PF14559">
    <property type="entry name" value="TPR_19"/>
    <property type="match status" value="1"/>
</dbReference>
<evidence type="ECO:0000256" key="2">
    <source>
        <dbReference type="ARBA" id="ARBA00022803"/>
    </source>
</evidence>
<dbReference type="InterPro" id="IPR011990">
    <property type="entry name" value="TPR-like_helical_dom_sf"/>
</dbReference>
<dbReference type="SMART" id="SM00028">
    <property type="entry name" value="TPR"/>
    <property type="match status" value="7"/>
</dbReference>
<dbReference type="PROSITE" id="PS51257">
    <property type="entry name" value="PROKAR_LIPOPROTEIN"/>
    <property type="match status" value="1"/>
</dbReference>
<keyword evidence="2" id="KW-0802">TPR repeat</keyword>
<dbReference type="InterPro" id="IPR050498">
    <property type="entry name" value="Ycf3"/>
</dbReference>
<sequence length="462" mass="52446">MKIKCICYCLISGVFLFVSCATTNKAVNSEQVKAKPQKESPRAEFAGKLNENLKKGDYEAALVLFDNLKEPLASDSKIKILKLSVLISANKINEASAYASALEAEYPENTDILYAQAMLAQAENNAAKKNTYLDKILAKNPKDTHALTEKGSDLYGKKQYNEARKRFLEAYKADKTNIEALIGLARINYMQNKLEQAELNLNEVLKQQPDNSIALAELARIKSETDRMYEALKDINKAASIDPKIPGHWMDLGAYNMQIGRKKEALAAYNNAINLDPDSYLAYIYRAGLNDELGNKEEALKDYVKVCNLYPAYYFALEGAGILFWEKSDWLNARTAFVKALAKAPASYQYAILAVICSYKMNKKQEAKTFMQNYLKTIDRSKNETEYFICRLFADFAGDSELINRAYNEKDMVKKGRLFFYIAEFYNLTKKDNLAQKFYNEVLSIENPGFFEYRLAKAGIKQ</sequence>
<accession>A0A7S6WNW6</accession>
<gene>
    <name evidence="4" type="ORF">IFE08_12565</name>
</gene>
<evidence type="ECO:0000256" key="1">
    <source>
        <dbReference type="ARBA" id="ARBA00022737"/>
    </source>
</evidence>
<keyword evidence="3" id="KW-0732">Signal</keyword>
<dbReference type="RefSeq" id="WP_024469101.1">
    <property type="nucleotide sequence ID" value="NZ_CP045670.1"/>
</dbReference>
<dbReference type="PROSITE" id="PS50005">
    <property type="entry name" value="TPR"/>
    <property type="match status" value="1"/>
</dbReference>
<dbReference type="Pfam" id="PF13432">
    <property type="entry name" value="TPR_16"/>
    <property type="match status" value="1"/>
</dbReference>
<evidence type="ECO:0000256" key="3">
    <source>
        <dbReference type="SAM" id="SignalP"/>
    </source>
</evidence>
<dbReference type="PANTHER" id="PTHR44858:SF1">
    <property type="entry name" value="UDP-N-ACETYLGLUCOSAMINE--PEPTIDE N-ACETYLGLUCOSAMINYLTRANSFERASE SPINDLY-RELATED"/>
    <property type="match status" value="1"/>
</dbReference>
<dbReference type="EMBL" id="CP061839">
    <property type="protein sequence ID" value="QOW60618.1"/>
    <property type="molecule type" value="Genomic_DNA"/>
</dbReference>
<dbReference type="InterPro" id="IPR019734">
    <property type="entry name" value="TPR_rpt"/>
</dbReference>
<evidence type="ECO:0000313" key="4">
    <source>
        <dbReference type="EMBL" id="QOW60618.1"/>
    </source>
</evidence>
<organism evidence="4 5">
    <name type="scientific">Treponema pedis</name>
    <dbReference type="NCBI Taxonomy" id="409322"/>
    <lineage>
        <taxon>Bacteria</taxon>
        <taxon>Pseudomonadati</taxon>
        <taxon>Spirochaetota</taxon>
        <taxon>Spirochaetia</taxon>
        <taxon>Spirochaetales</taxon>
        <taxon>Treponemataceae</taxon>
        <taxon>Treponema</taxon>
    </lineage>
</organism>
<protein>
    <submittedName>
        <fullName evidence="4">Tetratricopeptide repeat protein</fullName>
    </submittedName>
</protein>
<dbReference type="PANTHER" id="PTHR44858">
    <property type="entry name" value="TETRATRICOPEPTIDE REPEAT PROTEIN 6"/>
    <property type="match status" value="1"/>
</dbReference>